<dbReference type="Pfam" id="PF24232">
    <property type="entry name" value="DUF7445"/>
    <property type="match status" value="1"/>
</dbReference>
<accession>A0A4Y6EML6</accession>
<dbReference type="GeneID" id="64766184"/>
<sequence>MAEQVPSSTTPAMGRKETSYDVSGVTSCLLCGKAFGESDPRRGYVSAAGGVLIGHSKCVDIHEFGGSAVAPIQADIKPTAAFTGKRIQFLTFADLQDFIVKRGPIPESAQVSIGDTILQVGDL</sequence>
<evidence type="ECO:0000259" key="1">
    <source>
        <dbReference type="PROSITE" id="PS51202"/>
    </source>
</evidence>
<evidence type="ECO:0000313" key="2">
    <source>
        <dbReference type="EMBL" id="QDF18651.1"/>
    </source>
</evidence>
<dbReference type="EMBL" id="MK977695">
    <property type="protein sequence ID" value="QDF18651.1"/>
    <property type="molecule type" value="Genomic_DNA"/>
</dbReference>
<proteinExistence type="predicted"/>
<evidence type="ECO:0000313" key="3">
    <source>
        <dbReference type="Proteomes" id="UP000318375"/>
    </source>
</evidence>
<dbReference type="Proteomes" id="UP000318375">
    <property type="component" value="Segment"/>
</dbReference>
<reference evidence="2 3" key="1">
    <citation type="submission" date="2019-05" db="EMBL/GenBank/DDBJ databases">
        <authorList>
            <person name="Pope W.H."/>
            <person name="Garlena R.A."/>
            <person name="Russell D.A."/>
            <person name="Jacobs-Sera D."/>
            <person name="Hatfull G.F."/>
        </authorList>
    </citation>
    <scope>NUCLEOTIDE SEQUENCE [LARGE SCALE GENOMIC DNA]</scope>
</reference>
<keyword evidence="3" id="KW-1185">Reference proteome</keyword>
<dbReference type="KEGG" id="vg:64766184"/>
<dbReference type="InterPro" id="IPR055868">
    <property type="entry name" value="DUF7445"/>
</dbReference>
<name>A0A4Y6EML6_9CAUD</name>
<dbReference type="RefSeq" id="YP_010058953.1">
    <property type="nucleotide sequence ID" value="NC_054723.1"/>
</dbReference>
<dbReference type="PROSITE" id="PS51202">
    <property type="entry name" value="RCK_C"/>
    <property type="match status" value="1"/>
</dbReference>
<organism evidence="2 3">
    <name type="scientific">Gordonia phage Pupper</name>
    <dbReference type="NCBI Taxonomy" id="2571249"/>
    <lineage>
        <taxon>Viruses</taxon>
        <taxon>Duplodnaviria</taxon>
        <taxon>Heunggongvirae</taxon>
        <taxon>Uroviricota</taxon>
        <taxon>Caudoviricetes</taxon>
        <taxon>Puppervirus</taxon>
        <taxon>Puppervirus Pupper</taxon>
    </lineage>
</organism>
<feature type="domain" description="RCK C-terminal" evidence="1">
    <location>
        <begin position="59"/>
        <end position="123"/>
    </location>
</feature>
<dbReference type="GO" id="GO:0006813">
    <property type="term" value="P:potassium ion transport"/>
    <property type="evidence" value="ECO:0007669"/>
    <property type="project" value="InterPro"/>
</dbReference>
<gene>
    <name evidence="2" type="primary">165</name>
    <name evidence="2" type="ORF">SEA_PUPPER_165</name>
</gene>
<protein>
    <recommendedName>
        <fullName evidence="1">RCK C-terminal domain-containing protein</fullName>
    </recommendedName>
</protein>
<dbReference type="InterPro" id="IPR006037">
    <property type="entry name" value="RCK_C"/>
</dbReference>
<dbReference type="GO" id="GO:0008324">
    <property type="term" value="F:monoatomic cation transmembrane transporter activity"/>
    <property type="evidence" value="ECO:0007669"/>
    <property type="project" value="InterPro"/>
</dbReference>